<dbReference type="Pfam" id="PF09465">
    <property type="entry name" value="LBR_tudor"/>
    <property type="match status" value="1"/>
</dbReference>
<evidence type="ECO:0000256" key="32">
    <source>
        <dbReference type="ARBA" id="ARBA00049367"/>
    </source>
</evidence>
<keyword evidence="20 33" id="KW-0472">Membrane</keyword>
<feature type="transmembrane region" description="Helical" evidence="33">
    <location>
        <begin position="418"/>
        <end position="436"/>
    </location>
</feature>
<dbReference type="EC" id="1.3.1.70" evidence="5"/>
<sequence>MPSRRFNNGDTAMARWPGSSLYFEVQIVSYDPSTQLYSVLFKDGTDMELKENEIKSLTIFRPKKSSASPSRRRSRSRTRSRSPARTQSRGRSPGRTPKSAQKSSPVIRDSRKGDVLKVHLTPLKLQDFAVEKRNGEDVVARRALLHEQSPVIQAEEKVEEPQAKNEKVLRYSKRKEYFLESDNKEGPKEFISKPEATNILPDEYPVVEFGGAIGAALSMLSMPPLLYYLVYMCTQEDASLCNFYPHWTFSDLWDSTVFGYFALWILLLALLHLLPIGKIAHGVRLANGKRLRYRINGLLALFLVGILVAVLSYQRISLLYVYDHLHQFAASATLLSLMLSAYVFIRSRTASQEDLSTAGKSGNLIYTFFMGRELNPHIGKFDLKHFSAVHVALIGWVFNNFIMLLAEMNVQQLEIPSPSMILVNAFQLLYVLHALWHQENILTSLDIAHDGFGFMLAFGNLVWVPFVYSLQALYLVKHPVEISQAALAAIVALNTFGYVIFRRANNLKNAFRKNPEDPRLSYLNSIPTSYGSQLLISGWWGFVRHPNYLGDIIMAWAWCLPCGFDYILPYFYGFFLTGLLIHRVSRVEHQCRRKYGHDWDKYCKLVPYRIVPYVY</sequence>
<dbReference type="GO" id="GO:0005789">
    <property type="term" value="C:endoplasmic reticulum membrane"/>
    <property type="evidence" value="ECO:0007669"/>
    <property type="project" value="UniProtKB-SubCell"/>
</dbReference>
<evidence type="ECO:0000256" key="22">
    <source>
        <dbReference type="ARBA" id="ARBA00023170"/>
    </source>
</evidence>
<dbReference type="GO" id="GO:0005637">
    <property type="term" value="C:nuclear inner membrane"/>
    <property type="evidence" value="ECO:0007669"/>
    <property type="project" value="UniProtKB-SubCell"/>
</dbReference>
<dbReference type="FunFam" id="1.20.120.1630:FF:000001">
    <property type="entry name" value="delta(14)-sterol reductase isoform X1"/>
    <property type="match status" value="1"/>
</dbReference>
<evidence type="ECO:0000256" key="10">
    <source>
        <dbReference type="ARBA" id="ARBA00022553"/>
    </source>
</evidence>
<feature type="region of interest" description="Disordered" evidence="34">
    <location>
        <begin position="60"/>
        <end position="111"/>
    </location>
</feature>
<organism evidence="36 37">
    <name type="scientific">Engystomops pustulosus</name>
    <name type="common">Tungara frog</name>
    <name type="synonym">Physalaemus pustulosus</name>
    <dbReference type="NCBI Taxonomy" id="76066"/>
    <lineage>
        <taxon>Eukaryota</taxon>
        <taxon>Metazoa</taxon>
        <taxon>Chordata</taxon>
        <taxon>Craniata</taxon>
        <taxon>Vertebrata</taxon>
        <taxon>Euteleostomi</taxon>
        <taxon>Amphibia</taxon>
        <taxon>Batrachia</taxon>
        <taxon>Anura</taxon>
        <taxon>Neobatrachia</taxon>
        <taxon>Hyloidea</taxon>
        <taxon>Leptodactylidae</taxon>
        <taxon>Leiuperinae</taxon>
        <taxon>Engystomops</taxon>
    </lineage>
</organism>
<feature type="transmembrane region" description="Helical" evidence="33">
    <location>
        <begin position="555"/>
        <end position="581"/>
    </location>
</feature>
<keyword evidence="15 33" id="KW-1133">Transmembrane helix</keyword>
<comment type="pathway">
    <text evidence="3 33">Steroid biosynthesis; cholesterol biosynthesis.</text>
</comment>
<evidence type="ECO:0000256" key="4">
    <source>
        <dbReference type="ARBA" id="ARBA00005402"/>
    </source>
</evidence>
<name>A0AAV7CHQ5_ENGPU</name>
<keyword evidence="23 33" id="KW-0753">Steroid metabolism</keyword>
<feature type="transmembrane region" description="Helical" evidence="33">
    <location>
        <begin position="295"/>
        <end position="313"/>
    </location>
</feature>
<evidence type="ECO:0000256" key="27">
    <source>
        <dbReference type="ARBA" id="ARBA00030798"/>
    </source>
</evidence>
<evidence type="ECO:0000256" key="20">
    <source>
        <dbReference type="ARBA" id="ARBA00023136"/>
    </source>
</evidence>
<dbReference type="InterPro" id="IPR001171">
    <property type="entry name" value="ERG24_DHCR-like"/>
</dbReference>
<dbReference type="InterPro" id="IPR002999">
    <property type="entry name" value="Tudor"/>
</dbReference>
<keyword evidence="18 33" id="KW-0443">Lipid metabolism</keyword>
<dbReference type="CDD" id="cd20381">
    <property type="entry name" value="Tudor_LBR"/>
    <property type="match status" value="1"/>
</dbReference>
<dbReference type="GO" id="GO:0003677">
    <property type="term" value="F:DNA binding"/>
    <property type="evidence" value="ECO:0007669"/>
    <property type="project" value="UniProtKB-KW"/>
</dbReference>
<dbReference type="InterPro" id="IPR019023">
    <property type="entry name" value="Lamin-B_rcpt_of_tudor"/>
</dbReference>
<keyword evidence="17 33" id="KW-0756">Sterol biosynthesis</keyword>
<evidence type="ECO:0000256" key="7">
    <source>
        <dbReference type="ARBA" id="ARBA00022490"/>
    </source>
</evidence>
<evidence type="ECO:0000256" key="14">
    <source>
        <dbReference type="ARBA" id="ARBA00022955"/>
    </source>
</evidence>
<feature type="transmembrane region" description="Helical" evidence="33">
    <location>
        <begin position="257"/>
        <end position="274"/>
    </location>
</feature>
<keyword evidence="10" id="KW-0597">Phosphoprotein</keyword>
<comment type="subcellular location">
    <subcellularLocation>
        <location evidence="2">Cytoplasm</location>
    </subcellularLocation>
    <subcellularLocation>
        <location evidence="33">Endoplasmic reticulum membrane</location>
        <topology evidence="33">Multi-pass membrane protein</topology>
    </subcellularLocation>
    <subcellularLocation>
        <location evidence="1">Nucleus inner membrane</location>
        <topology evidence="1">Multi-pass membrane protein</topology>
    </subcellularLocation>
</comment>
<dbReference type="AlphaFoldDB" id="A0AAV7CHQ5"/>
<dbReference type="Gene3D" id="2.30.30.140">
    <property type="match status" value="1"/>
</dbReference>
<keyword evidence="16 33" id="KW-0560">Oxidoreductase</keyword>
<evidence type="ECO:0000256" key="13">
    <source>
        <dbReference type="ARBA" id="ARBA00022824"/>
    </source>
</evidence>
<evidence type="ECO:0000256" key="11">
    <source>
        <dbReference type="ARBA" id="ARBA00022692"/>
    </source>
</evidence>
<keyword evidence="22" id="KW-0675">Receptor</keyword>
<evidence type="ECO:0000256" key="8">
    <source>
        <dbReference type="ARBA" id="ARBA00022516"/>
    </source>
</evidence>
<dbReference type="SMART" id="SM00333">
    <property type="entry name" value="TUDOR"/>
    <property type="match status" value="1"/>
</dbReference>
<reference evidence="36" key="1">
    <citation type="thesis" date="2020" institute="ProQuest LLC" country="789 East Eisenhower Parkway, Ann Arbor, MI, USA">
        <title>Comparative Genomics and Chromosome Evolution.</title>
        <authorList>
            <person name="Mudd A.B."/>
        </authorList>
    </citation>
    <scope>NUCLEOTIDE SEQUENCE</scope>
    <source>
        <strain evidence="36">237g6f4</strain>
        <tissue evidence="36">Blood</tissue>
    </source>
</reference>
<dbReference type="GO" id="GO:0050613">
    <property type="term" value="F:Delta14-sterol reductase activity"/>
    <property type="evidence" value="ECO:0007669"/>
    <property type="project" value="UniProtKB-EC"/>
</dbReference>
<keyword evidence="19" id="KW-0238">DNA-binding</keyword>
<evidence type="ECO:0000256" key="16">
    <source>
        <dbReference type="ARBA" id="ARBA00023002"/>
    </source>
</evidence>
<evidence type="ECO:0000256" key="24">
    <source>
        <dbReference type="ARBA" id="ARBA00023242"/>
    </source>
</evidence>
<dbReference type="Proteomes" id="UP000824782">
    <property type="component" value="Unassembled WGS sequence"/>
</dbReference>
<feature type="transmembrane region" description="Helical" evidence="33">
    <location>
        <begin position="325"/>
        <end position="345"/>
    </location>
</feature>
<protein>
    <recommendedName>
        <fullName evidence="6">Delta(14)-sterol reductase LBR</fullName>
        <ecNumber evidence="5">1.3.1.70</ecNumber>
    </recommendedName>
    <alternativeName>
        <fullName evidence="29">3-beta-hydroxysterol Delta (14)-reductase</fullName>
    </alternativeName>
    <alternativeName>
        <fullName evidence="26">C-14 sterol reductase</fullName>
    </alternativeName>
    <alternativeName>
        <fullName evidence="25">Integral nuclear envelope inner membrane protein</fullName>
    </alternativeName>
    <alternativeName>
        <fullName evidence="27">Lamin-B receptor</fullName>
    </alternativeName>
    <alternativeName>
        <fullName evidence="28">Sterol C14-reductase</fullName>
    </alternativeName>
</protein>
<keyword evidence="14 33" id="KW-0752">Steroid biosynthesis</keyword>
<comment type="catalytic activity">
    <reaction evidence="31">
        <text>5alpha-cholest-8,14-dien-3beta-ol + NADPH + H(+) = 5alpha-cholest-8-en-3beta-ol + NADP(+)</text>
        <dbReference type="Rhea" id="RHEA:46456"/>
        <dbReference type="ChEBI" id="CHEBI:15378"/>
        <dbReference type="ChEBI" id="CHEBI:16608"/>
        <dbReference type="ChEBI" id="CHEBI:57783"/>
        <dbReference type="ChEBI" id="CHEBI:58349"/>
        <dbReference type="ChEBI" id="CHEBI:86131"/>
    </reaction>
</comment>
<keyword evidence="7" id="KW-0963">Cytoplasm</keyword>
<evidence type="ECO:0000256" key="30">
    <source>
        <dbReference type="ARBA" id="ARBA00048100"/>
    </source>
</evidence>
<keyword evidence="11 33" id="KW-0812">Transmembrane</keyword>
<dbReference type="PANTHER" id="PTHR21257">
    <property type="entry name" value="DELTA(14)-STEROL REDUCTASE"/>
    <property type="match status" value="1"/>
</dbReference>
<evidence type="ECO:0000256" key="15">
    <source>
        <dbReference type="ARBA" id="ARBA00022989"/>
    </source>
</evidence>
<dbReference type="Pfam" id="PF01222">
    <property type="entry name" value="ERG4_ERG24"/>
    <property type="match status" value="1"/>
</dbReference>
<evidence type="ECO:0000256" key="21">
    <source>
        <dbReference type="ARBA" id="ARBA00023166"/>
    </source>
</evidence>
<dbReference type="GO" id="GO:0006695">
    <property type="term" value="P:cholesterol biosynthetic process"/>
    <property type="evidence" value="ECO:0007669"/>
    <property type="project" value="UniProtKB-UniRule"/>
</dbReference>
<evidence type="ECO:0000256" key="6">
    <source>
        <dbReference type="ARBA" id="ARBA00017801"/>
    </source>
</evidence>
<evidence type="ECO:0000313" key="36">
    <source>
        <dbReference type="EMBL" id="KAG8584493.1"/>
    </source>
</evidence>
<evidence type="ECO:0000256" key="9">
    <source>
        <dbReference type="ARBA" id="ARBA00022548"/>
    </source>
</evidence>
<evidence type="ECO:0000256" key="1">
    <source>
        <dbReference type="ARBA" id="ARBA00004473"/>
    </source>
</evidence>
<evidence type="ECO:0000313" key="37">
    <source>
        <dbReference type="Proteomes" id="UP000824782"/>
    </source>
</evidence>
<evidence type="ECO:0000256" key="19">
    <source>
        <dbReference type="ARBA" id="ARBA00023125"/>
    </source>
</evidence>
<evidence type="ECO:0000256" key="17">
    <source>
        <dbReference type="ARBA" id="ARBA00023011"/>
    </source>
</evidence>
<dbReference type="SUPFAM" id="SSF63748">
    <property type="entry name" value="Tudor/PWWP/MBT"/>
    <property type="match status" value="1"/>
</dbReference>
<keyword evidence="9 33" id="KW-0153">Cholesterol metabolism</keyword>
<keyword evidence="13 33" id="KW-0256">Endoplasmic reticulum</keyword>
<keyword evidence="12 33" id="KW-0152">Cholesterol biosynthesis</keyword>
<evidence type="ECO:0000256" key="2">
    <source>
        <dbReference type="ARBA" id="ARBA00004496"/>
    </source>
</evidence>
<gene>
    <name evidence="36" type="ORF">GDO81_008852</name>
</gene>
<evidence type="ECO:0000256" key="5">
    <source>
        <dbReference type="ARBA" id="ARBA00012413"/>
    </source>
</evidence>
<feature type="compositionally biased region" description="Basic residues" evidence="34">
    <location>
        <begin position="70"/>
        <end position="82"/>
    </location>
</feature>
<feature type="transmembrane region" description="Helical" evidence="33">
    <location>
        <begin position="448"/>
        <end position="470"/>
    </location>
</feature>
<evidence type="ECO:0000256" key="25">
    <source>
        <dbReference type="ARBA" id="ARBA00029624"/>
    </source>
</evidence>
<comment type="caution">
    <text evidence="36">The sequence shown here is derived from an EMBL/GenBank/DDBJ whole genome shotgun (WGS) entry which is preliminary data.</text>
</comment>
<comment type="catalytic activity">
    <reaction evidence="30">
        <text>4,4-dimethyl-8,14-cholestadien-3beta-ol + NADPH + H(+) = 4,4-dimethyl-5alpha-cholest-8-en-3beta-ol + NADP(+)</text>
        <dbReference type="Rhea" id="RHEA:46812"/>
        <dbReference type="ChEBI" id="CHEBI:15378"/>
        <dbReference type="ChEBI" id="CHEBI:57783"/>
        <dbReference type="ChEBI" id="CHEBI:58349"/>
        <dbReference type="ChEBI" id="CHEBI:78904"/>
        <dbReference type="ChEBI" id="CHEBI:87044"/>
    </reaction>
</comment>
<dbReference type="EMBL" id="WNYA01000003">
    <property type="protein sequence ID" value="KAG8584493.1"/>
    <property type="molecule type" value="Genomic_DNA"/>
</dbReference>
<dbReference type="Gene3D" id="1.20.120.1630">
    <property type="match status" value="1"/>
</dbReference>
<keyword evidence="24" id="KW-0539">Nucleus</keyword>
<feature type="transmembrane region" description="Helical" evidence="33">
    <location>
        <begin position="386"/>
        <end position="406"/>
    </location>
</feature>
<feature type="transmembrane region" description="Helical" evidence="33">
    <location>
        <begin position="522"/>
        <end position="543"/>
    </location>
</feature>
<keyword evidence="37" id="KW-1185">Reference proteome</keyword>
<accession>A0AAV7CHQ5</accession>
<evidence type="ECO:0000256" key="18">
    <source>
        <dbReference type="ARBA" id="ARBA00023098"/>
    </source>
</evidence>
<evidence type="ECO:0000256" key="3">
    <source>
        <dbReference type="ARBA" id="ARBA00004770"/>
    </source>
</evidence>
<evidence type="ECO:0000256" key="12">
    <source>
        <dbReference type="ARBA" id="ARBA00022778"/>
    </source>
</evidence>
<keyword evidence="21 33" id="KW-1207">Sterol metabolism</keyword>
<dbReference type="FunFam" id="2.30.30.140:FF:000058">
    <property type="entry name" value="Lamin B receptor"/>
    <property type="match status" value="1"/>
</dbReference>
<evidence type="ECO:0000256" key="23">
    <source>
        <dbReference type="ARBA" id="ARBA00023221"/>
    </source>
</evidence>
<feature type="transmembrane region" description="Helical" evidence="33">
    <location>
        <begin position="209"/>
        <end position="230"/>
    </location>
</feature>
<evidence type="ECO:0000256" key="28">
    <source>
        <dbReference type="ARBA" id="ARBA00031227"/>
    </source>
</evidence>
<evidence type="ECO:0000256" key="34">
    <source>
        <dbReference type="SAM" id="MobiDB-lite"/>
    </source>
</evidence>
<comment type="caution">
    <text evidence="33">Lacks conserved residue(s) required for the propagation of feature annotation.</text>
</comment>
<feature type="domain" description="Tudor" evidence="35">
    <location>
        <begin position="4"/>
        <end position="62"/>
    </location>
</feature>
<feature type="transmembrane region" description="Helical" evidence="33">
    <location>
        <begin position="482"/>
        <end position="501"/>
    </location>
</feature>
<comment type="catalytic activity">
    <reaction evidence="32">
        <text>4,4-dimethyl-5alpha-cholesta-8,24-dien-3beta-ol + NADP(+) = 4,4-dimethyl-5alpha-cholesta-8,14,24-trien-3beta-ol + NADPH + H(+)</text>
        <dbReference type="Rhea" id="RHEA:18561"/>
        <dbReference type="ChEBI" id="CHEBI:15378"/>
        <dbReference type="ChEBI" id="CHEBI:17813"/>
        <dbReference type="ChEBI" id="CHEBI:18364"/>
        <dbReference type="ChEBI" id="CHEBI:57783"/>
        <dbReference type="ChEBI" id="CHEBI:58349"/>
        <dbReference type="EC" id="1.3.1.70"/>
    </reaction>
</comment>
<evidence type="ECO:0000259" key="35">
    <source>
        <dbReference type="SMART" id="SM00333"/>
    </source>
</evidence>
<evidence type="ECO:0000256" key="29">
    <source>
        <dbReference type="ARBA" id="ARBA00032210"/>
    </source>
</evidence>
<evidence type="ECO:0000256" key="33">
    <source>
        <dbReference type="RuleBase" id="RU369120"/>
    </source>
</evidence>
<dbReference type="PANTHER" id="PTHR21257:SF55">
    <property type="entry name" value="DELTA(14)-STEROL REDUCTASE LBR"/>
    <property type="match status" value="1"/>
</dbReference>
<evidence type="ECO:0000256" key="31">
    <source>
        <dbReference type="ARBA" id="ARBA00048712"/>
    </source>
</evidence>
<keyword evidence="8 33" id="KW-0444">Lipid biosynthesis</keyword>
<evidence type="ECO:0000256" key="26">
    <source>
        <dbReference type="ARBA" id="ARBA00030165"/>
    </source>
</evidence>
<comment type="similarity">
    <text evidence="4 33">Belongs to the ERG4/ERG24 family.</text>
</comment>
<proteinExistence type="inferred from homology"/>